<dbReference type="Proteomes" id="UP001165083">
    <property type="component" value="Unassembled WGS sequence"/>
</dbReference>
<comment type="caution">
    <text evidence="1">The sequence shown here is derived from an EMBL/GenBank/DDBJ whole genome shotgun (WGS) entry which is preliminary data.</text>
</comment>
<dbReference type="AlphaFoldDB" id="A0A9W6WFE3"/>
<accession>A0A9W6WFE3</accession>
<protein>
    <submittedName>
        <fullName evidence="1">Unnamed protein product</fullName>
    </submittedName>
</protein>
<evidence type="ECO:0000313" key="1">
    <source>
        <dbReference type="EMBL" id="GMF10434.1"/>
    </source>
</evidence>
<reference evidence="1" key="1">
    <citation type="submission" date="2023-04" db="EMBL/GenBank/DDBJ databases">
        <title>Phytophthora lilii NBRC 32176.</title>
        <authorList>
            <person name="Ichikawa N."/>
            <person name="Sato H."/>
            <person name="Tonouchi N."/>
        </authorList>
    </citation>
    <scope>NUCLEOTIDE SEQUENCE</scope>
    <source>
        <strain evidence="1">NBRC 32176</strain>
    </source>
</reference>
<gene>
    <name evidence="1" type="ORF">Plil01_000124100</name>
</gene>
<sequence length="164" mass="18983">MVALHRDVESNLPPETSVFRVFPSAMHYNIHNYSTISYAYAARCDLPLLWIDAMPIWFLRLAELLASSKMLSPNFTFWWMNPELVTWRNERLQHESILRQMHAGLEEYKRQTGVLADIFVDTVSLLHGSPPGSLLKSIRPHELATNKVTRYNVKKTLWVEASSI</sequence>
<name>A0A9W6WFE3_9STRA</name>
<keyword evidence="2" id="KW-1185">Reference proteome</keyword>
<evidence type="ECO:0000313" key="2">
    <source>
        <dbReference type="Proteomes" id="UP001165083"/>
    </source>
</evidence>
<organism evidence="1 2">
    <name type="scientific">Phytophthora lilii</name>
    <dbReference type="NCBI Taxonomy" id="2077276"/>
    <lineage>
        <taxon>Eukaryota</taxon>
        <taxon>Sar</taxon>
        <taxon>Stramenopiles</taxon>
        <taxon>Oomycota</taxon>
        <taxon>Peronosporomycetes</taxon>
        <taxon>Peronosporales</taxon>
        <taxon>Peronosporaceae</taxon>
        <taxon>Phytophthora</taxon>
    </lineage>
</organism>
<dbReference type="EMBL" id="BSXW01000038">
    <property type="protein sequence ID" value="GMF10434.1"/>
    <property type="molecule type" value="Genomic_DNA"/>
</dbReference>
<proteinExistence type="predicted"/>